<dbReference type="EMBL" id="JARKIE010000076">
    <property type="protein sequence ID" value="KAJ7688807.1"/>
    <property type="molecule type" value="Genomic_DNA"/>
</dbReference>
<protein>
    <submittedName>
        <fullName evidence="2">Uncharacterized protein</fullName>
    </submittedName>
</protein>
<name>A0AAD7DD97_MYCRO</name>
<proteinExistence type="predicted"/>
<reference evidence="2" key="1">
    <citation type="submission" date="2023-03" db="EMBL/GenBank/DDBJ databases">
        <title>Massive genome expansion in bonnet fungi (Mycena s.s.) driven by repeated elements and novel gene families across ecological guilds.</title>
        <authorList>
            <consortium name="Lawrence Berkeley National Laboratory"/>
            <person name="Harder C.B."/>
            <person name="Miyauchi S."/>
            <person name="Viragh M."/>
            <person name="Kuo A."/>
            <person name="Thoen E."/>
            <person name="Andreopoulos B."/>
            <person name="Lu D."/>
            <person name="Skrede I."/>
            <person name="Drula E."/>
            <person name="Henrissat B."/>
            <person name="Morin E."/>
            <person name="Kohler A."/>
            <person name="Barry K."/>
            <person name="LaButti K."/>
            <person name="Morin E."/>
            <person name="Salamov A."/>
            <person name="Lipzen A."/>
            <person name="Mereny Z."/>
            <person name="Hegedus B."/>
            <person name="Baldrian P."/>
            <person name="Stursova M."/>
            <person name="Weitz H."/>
            <person name="Taylor A."/>
            <person name="Grigoriev I.V."/>
            <person name="Nagy L.G."/>
            <person name="Martin F."/>
            <person name="Kauserud H."/>
        </authorList>
    </citation>
    <scope>NUCLEOTIDE SEQUENCE</scope>
    <source>
        <strain evidence="2">CBHHK067</strain>
    </source>
</reference>
<gene>
    <name evidence="2" type="ORF">B0H17DRAFT_1202675</name>
</gene>
<comment type="caution">
    <text evidence="2">The sequence shown here is derived from an EMBL/GenBank/DDBJ whole genome shotgun (WGS) entry which is preliminary data.</text>
</comment>
<feature type="compositionally biased region" description="Basic and acidic residues" evidence="1">
    <location>
        <begin position="54"/>
        <end position="63"/>
    </location>
</feature>
<dbReference type="AlphaFoldDB" id="A0AAD7DD97"/>
<evidence type="ECO:0000313" key="3">
    <source>
        <dbReference type="Proteomes" id="UP001221757"/>
    </source>
</evidence>
<sequence length="78" mass="8406">MGGINDRNDLQLITAETSAFLRLGAASQRSRSAKAPFTAVLLSAERLSALNLSPRDRVGSDRHRLQRPTASTDGAKRS</sequence>
<keyword evidence="3" id="KW-1185">Reference proteome</keyword>
<organism evidence="2 3">
    <name type="scientific">Mycena rosella</name>
    <name type="common">Pink bonnet</name>
    <name type="synonym">Agaricus rosellus</name>
    <dbReference type="NCBI Taxonomy" id="1033263"/>
    <lineage>
        <taxon>Eukaryota</taxon>
        <taxon>Fungi</taxon>
        <taxon>Dikarya</taxon>
        <taxon>Basidiomycota</taxon>
        <taxon>Agaricomycotina</taxon>
        <taxon>Agaricomycetes</taxon>
        <taxon>Agaricomycetidae</taxon>
        <taxon>Agaricales</taxon>
        <taxon>Marasmiineae</taxon>
        <taxon>Mycenaceae</taxon>
        <taxon>Mycena</taxon>
    </lineage>
</organism>
<feature type="region of interest" description="Disordered" evidence="1">
    <location>
        <begin position="53"/>
        <end position="78"/>
    </location>
</feature>
<dbReference type="Proteomes" id="UP001221757">
    <property type="component" value="Unassembled WGS sequence"/>
</dbReference>
<evidence type="ECO:0000256" key="1">
    <source>
        <dbReference type="SAM" id="MobiDB-lite"/>
    </source>
</evidence>
<accession>A0AAD7DD97</accession>
<evidence type="ECO:0000313" key="2">
    <source>
        <dbReference type="EMBL" id="KAJ7688807.1"/>
    </source>
</evidence>